<name>A0A1Y2GMY2_9FUNG</name>
<dbReference type="OrthoDB" id="2441534at2759"/>
<protein>
    <submittedName>
        <fullName evidence="2">Uncharacterized protein</fullName>
    </submittedName>
</protein>
<dbReference type="GeneID" id="33566016"/>
<evidence type="ECO:0000313" key="2">
    <source>
        <dbReference type="EMBL" id="ORZ16110.1"/>
    </source>
</evidence>
<gene>
    <name evidence="2" type="ORF">BCR41DRAFT_353530</name>
</gene>
<feature type="compositionally biased region" description="Acidic residues" evidence="1">
    <location>
        <begin position="128"/>
        <end position="138"/>
    </location>
</feature>
<evidence type="ECO:0000313" key="3">
    <source>
        <dbReference type="Proteomes" id="UP000193648"/>
    </source>
</evidence>
<dbReference type="EMBL" id="MCFF01000018">
    <property type="protein sequence ID" value="ORZ16110.1"/>
    <property type="molecule type" value="Genomic_DNA"/>
</dbReference>
<evidence type="ECO:0000256" key="1">
    <source>
        <dbReference type="SAM" id="MobiDB-lite"/>
    </source>
</evidence>
<proteinExistence type="predicted"/>
<dbReference type="RefSeq" id="XP_021881457.1">
    <property type="nucleotide sequence ID" value="XM_022024172.1"/>
</dbReference>
<feature type="region of interest" description="Disordered" evidence="1">
    <location>
        <begin position="185"/>
        <end position="213"/>
    </location>
</feature>
<accession>A0A1Y2GMY2</accession>
<sequence length="213" mass="25208">MTILSATASQCSFFYPTSPSYNYEDNLYYSVLQDYEVISSVDLFHFSDPEAFKEMNRSRRMHRFSGLSQKNKDRATRNYLIKKSKQGSFSLEERQQIYAKMEYRRRIRSSLEDGGSSEGESSTVGISSDDDSDSDNDYEELLEMNNDNEEHFRFKHNLNFKTSDRSRRANPVTWQVDSQQWKHAMEQKLDEQDQIRRTKTKKNKSIKKSPDYF</sequence>
<dbReference type="AlphaFoldDB" id="A0A1Y2GMY2"/>
<dbReference type="Proteomes" id="UP000193648">
    <property type="component" value="Unassembled WGS sequence"/>
</dbReference>
<organism evidence="2 3">
    <name type="scientific">Lobosporangium transversale</name>
    <dbReference type="NCBI Taxonomy" id="64571"/>
    <lineage>
        <taxon>Eukaryota</taxon>
        <taxon>Fungi</taxon>
        <taxon>Fungi incertae sedis</taxon>
        <taxon>Mucoromycota</taxon>
        <taxon>Mortierellomycotina</taxon>
        <taxon>Mortierellomycetes</taxon>
        <taxon>Mortierellales</taxon>
        <taxon>Mortierellaceae</taxon>
        <taxon>Lobosporangium</taxon>
    </lineage>
</organism>
<keyword evidence="3" id="KW-1185">Reference proteome</keyword>
<feature type="compositionally biased region" description="Basic residues" evidence="1">
    <location>
        <begin position="197"/>
        <end position="207"/>
    </location>
</feature>
<feature type="compositionally biased region" description="Low complexity" evidence="1">
    <location>
        <begin position="112"/>
        <end position="127"/>
    </location>
</feature>
<feature type="compositionally biased region" description="Basic and acidic residues" evidence="1">
    <location>
        <begin position="185"/>
        <end position="196"/>
    </location>
</feature>
<feature type="region of interest" description="Disordered" evidence="1">
    <location>
        <begin position="109"/>
        <end position="138"/>
    </location>
</feature>
<reference evidence="2 3" key="1">
    <citation type="submission" date="2016-07" db="EMBL/GenBank/DDBJ databases">
        <title>Pervasive Adenine N6-methylation of Active Genes in Fungi.</title>
        <authorList>
            <consortium name="DOE Joint Genome Institute"/>
            <person name="Mondo S.J."/>
            <person name="Dannebaum R.O."/>
            <person name="Kuo R.C."/>
            <person name="Labutti K."/>
            <person name="Haridas S."/>
            <person name="Kuo A."/>
            <person name="Salamov A."/>
            <person name="Ahrendt S.R."/>
            <person name="Lipzen A."/>
            <person name="Sullivan W."/>
            <person name="Andreopoulos W.B."/>
            <person name="Clum A."/>
            <person name="Lindquist E."/>
            <person name="Daum C."/>
            <person name="Ramamoorthy G.K."/>
            <person name="Gryganskyi A."/>
            <person name="Culley D."/>
            <person name="Magnuson J.K."/>
            <person name="James T.Y."/>
            <person name="O'Malley M.A."/>
            <person name="Stajich J.E."/>
            <person name="Spatafora J.W."/>
            <person name="Visel A."/>
            <person name="Grigoriev I.V."/>
        </authorList>
    </citation>
    <scope>NUCLEOTIDE SEQUENCE [LARGE SCALE GENOMIC DNA]</scope>
    <source>
        <strain evidence="2 3">NRRL 3116</strain>
    </source>
</reference>
<comment type="caution">
    <text evidence="2">The sequence shown here is derived from an EMBL/GenBank/DDBJ whole genome shotgun (WGS) entry which is preliminary data.</text>
</comment>
<dbReference type="InParanoid" id="A0A1Y2GMY2"/>